<keyword evidence="4" id="KW-1185">Reference proteome</keyword>
<gene>
    <name evidence="3" type="ORF">ACFQ1S_36635</name>
</gene>
<dbReference type="SUPFAM" id="SSF56300">
    <property type="entry name" value="Metallo-dependent phosphatases"/>
    <property type="match status" value="1"/>
</dbReference>
<comment type="caution">
    <text evidence="3">The sequence shown here is derived from an EMBL/GenBank/DDBJ whole genome shotgun (WGS) entry which is preliminary data.</text>
</comment>
<proteinExistence type="predicted"/>
<reference evidence="4" key="1">
    <citation type="journal article" date="2019" name="Int. J. Syst. Evol. Microbiol.">
        <title>The Global Catalogue of Microorganisms (GCM) 10K type strain sequencing project: providing services to taxonomists for standard genome sequencing and annotation.</title>
        <authorList>
            <consortium name="The Broad Institute Genomics Platform"/>
            <consortium name="The Broad Institute Genome Sequencing Center for Infectious Disease"/>
            <person name="Wu L."/>
            <person name="Ma J."/>
        </authorList>
    </citation>
    <scope>NUCLEOTIDE SEQUENCE [LARGE SCALE GENOMIC DNA]</scope>
    <source>
        <strain evidence="4">JCM 31486</strain>
    </source>
</reference>
<dbReference type="Gene3D" id="2.60.40.380">
    <property type="entry name" value="Purple acid phosphatase-like, N-terminal"/>
    <property type="match status" value="1"/>
</dbReference>
<dbReference type="InterPro" id="IPR029052">
    <property type="entry name" value="Metallo-depent_PP-like"/>
</dbReference>
<dbReference type="Pfam" id="PF09423">
    <property type="entry name" value="PhoD"/>
    <property type="match status" value="1"/>
</dbReference>
<dbReference type="InterPro" id="IPR038607">
    <property type="entry name" value="PhoD-like_sf"/>
</dbReference>
<dbReference type="PANTHER" id="PTHR43606:SF2">
    <property type="entry name" value="ALKALINE PHOSPHATASE FAMILY PROTEIN (AFU_ORTHOLOGUE AFUA_5G03860)"/>
    <property type="match status" value="1"/>
</dbReference>
<sequence>CGSAQTGPDRDHTVKVNASDLRPASAYYYRFICRGQVSPVGRTRTAPEHDADVANLRFGVVSCSHLAAGYFAAYRFLSERDDLFAVIHLGDYIYEGPPFAGEGRGGHADHAMRTAEPGAAS</sequence>
<dbReference type="Gene3D" id="3.60.21.70">
    <property type="entry name" value="PhoD-like phosphatase"/>
    <property type="match status" value="1"/>
</dbReference>
<accession>A0ABW3MN13</accession>
<dbReference type="InterPro" id="IPR018946">
    <property type="entry name" value="PhoD-like_MPP"/>
</dbReference>
<dbReference type="EMBL" id="JBHTIS010003006">
    <property type="protein sequence ID" value="MFD1050664.1"/>
    <property type="molecule type" value="Genomic_DNA"/>
</dbReference>
<evidence type="ECO:0000313" key="4">
    <source>
        <dbReference type="Proteomes" id="UP001597045"/>
    </source>
</evidence>
<organism evidence="3 4">
    <name type="scientific">Kibdelosporangium lantanae</name>
    <dbReference type="NCBI Taxonomy" id="1497396"/>
    <lineage>
        <taxon>Bacteria</taxon>
        <taxon>Bacillati</taxon>
        <taxon>Actinomycetota</taxon>
        <taxon>Actinomycetes</taxon>
        <taxon>Pseudonocardiales</taxon>
        <taxon>Pseudonocardiaceae</taxon>
        <taxon>Kibdelosporangium</taxon>
    </lineage>
</organism>
<dbReference type="InterPro" id="IPR052900">
    <property type="entry name" value="Phospholipid_Metab_Enz"/>
</dbReference>
<evidence type="ECO:0000259" key="1">
    <source>
        <dbReference type="Pfam" id="PF09423"/>
    </source>
</evidence>
<name>A0ABW3MN13_9PSEU</name>
<feature type="non-terminal residue" evidence="3">
    <location>
        <position position="1"/>
    </location>
</feature>
<evidence type="ECO:0000313" key="3">
    <source>
        <dbReference type="EMBL" id="MFD1050664.1"/>
    </source>
</evidence>
<evidence type="ECO:0000259" key="2">
    <source>
        <dbReference type="Pfam" id="PF16655"/>
    </source>
</evidence>
<dbReference type="PANTHER" id="PTHR43606">
    <property type="entry name" value="PHOSPHATASE, PUTATIVE (AFU_ORTHOLOGUE AFUA_6G08710)-RELATED"/>
    <property type="match status" value="1"/>
</dbReference>
<dbReference type="Pfam" id="PF16655">
    <property type="entry name" value="PhoD_N"/>
    <property type="match status" value="1"/>
</dbReference>
<protein>
    <submittedName>
        <fullName evidence="3">PhoD-like phosphatase N-terminal domain-containing protein</fullName>
    </submittedName>
</protein>
<feature type="domain" description="Phospholipase D N-terminal" evidence="2">
    <location>
        <begin position="2"/>
        <end position="45"/>
    </location>
</feature>
<dbReference type="InterPro" id="IPR032093">
    <property type="entry name" value="PhoD_N"/>
</dbReference>
<dbReference type="Proteomes" id="UP001597045">
    <property type="component" value="Unassembled WGS sequence"/>
</dbReference>
<feature type="domain" description="PhoD-like phosphatase metallophosphatase" evidence="1">
    <location>
        <begin position="58"/>
        <end position="97"/>
    </location>
</feature>